<dbReference type="Gene3D" id="2.60.120.1440">
    <property type="match status" value="1"/>
</dbReference>
<gene>
    <name evidence="3" type="ORF">SAMN06265348_10786</name>
</gene>
<dbReference type="EMBL" id="FXTN01000007">
    <property type="protein sequence ID" value="SMO79450.1"/>
    <property type="molecule type" value="Genomic_DNA"/>
</dbReference>
<dbReference type="PANTHER" id="PTHR30273:SF2">
    <property type="entry name" value="PROTEIN FECR"/>
    <property type="match status" value="1"/>
</dbReference>
<dbReference type="PANTHER" id="PTHR30273">
    <property type="entry name" value="PERIPLASMIC SIGNAL SENSOR AND SIGMA FACTOR ACTIVATOR FECR-RELATED"/>
    <property type="match status" value="1"/>
</dbReference>
<dbReference type="InterPro" id="IPR006860">
    <property type="entry name" value="FecR"/>
</dbReference>
<evidence type="ECO:0000313" key="4">
    <source>
        <dbReference type="Proteomes" id="UP000320300"/>
    </source>
</evidence>
<dbReference type="Gene3D" id="3.55.50.30">
    <property type="match status" value="1"/>
</dbReference>
<dbReference type="Proteomes" id="UP000320300">
    <property type="component" value="Unassembled WGS sequence"/>
</dbReference>
<feature type="domain" description="Protein FecR C-terminal" evidence="2">
    <location>
        <begin position="252"/>
        <end position="318"/>
    </location>
</feature>
<dbReference type="AlphaFoldDB" id="A0A521E8F2"/>
<accession>A0A521E8F2</accession>
<keyword evidence="4" id="KW-1185">Reference proteome</keyword>
<proteinExistence type="predicted"/>
<dbReference type="RefSeq" id="WP_142528923.1">
    <property type="nucleotide sequence ID" value="NZ_CBCSJO010000007.1"/>
</dbReference>
<dbReference type="GO" id="GO:0016989">
    <property type="term" value="F:sigma factor antagonist activity"/>
    <property type="evidence" value="ECO:0007669"/>
    <property type="project" value="TreeGrafter"/>
</dbReference>
<sequence length="320" mass="36674">MRINDDLLISYLHGEATTDEVVHIEGWLNEDLSHRQRYNQFKMLWDTSLELHPDTEPDVLASLSRFREKRRMHNSSARPIARGGRNYPWIKIAAVMFLIASLGWLLSNQAGNRQATLITQESVKTETLSDGSVITLNKNSLLLYPRKFKGKLRQVWLNRGEAFFSISPDHTKPFLIHTGRAVIKVVGTSFNVKNKRGIIEVIVEAGIVLVSRNGQHLLLKKGDKVSVRPGRGRMTKEIIPDHLYNYYRSKQFVAEDTPLWRMVQVLNEAYGSQIIIGRKDLGNLPLNTTFKDESLDNILQVICKTFQIRIQKKGNLIILY</sequence>
<dbReference type="Pfam" id="PF16344">
    <property type="entry name" value="FecR_C"/>
    <property type="match status" value="1"/>
</dbReference>
<reference evidence="3 4" key="1">
    <citation type="submission" date="2017-05" db="EMBL/GenBank/DDBJ databases">
        <authorList>
            <person name="Varghese N."/>
            <person name="Submissions S."/>
        </authorList>
    </citation>
    <scope>NUCLEOTIDE SEQUENCE [LARGE SCALE GENOMIC DNA]</scope>
    <source>
        <strain evidence="3 4">DSM 19036</strain>
    </source>
</reference>
<evidence type="ECO:0000313" key="3">
    <source>
        <dbReference type="EMBL" id="SMO79450.1"/>
    </source>
</evidence>
<dbReference type="OrthoDB" id="1452822at2"/>
<dbReference type="Pfam" id="PF04773">
    <property type="entry name" value="FecR"/>
    <property type="match status" value="1"/>
</dbReference>
<dbReference type="PIRSF" id="PIRSF018266">
    <property type="entry name" value="FecR"/>
    <property type="match status" value="1"/>
</dbReference>
<evidence type="ECO:0000259" key="2">
    <source>
        <dbReference type="Pfam" id="PF16344"/>
    </source>
</evidence>
<dbReference type="InterPro" id="IPR032508">
    <property type="entry name" value="FecR_C"/>
</dbReference>
<evidence type="ECO:0000259" key="1">
    <source>
        <dbReference type="Pfam" id="PF04773"/>
    </source>
</evidence>
<feature type="domain" description="FecR protein" evidence="1">
    <location>
        <begin position="121"/>
        <end position="208"/>
    </location>
</feature>
<protein>
    <submittedName>
        <fullName evidence="3">FecR family protein</fullName>
    </submittedName>
</protein>
<name>A0A521E8F2_9SPHI</name>
<dbReference type="InterPro" id="IPR012373">
    <property type="entry name" value="Ferrdict_sens_TM"/>
</dbReference>
<organism evidence="3 4">
    <name type="scientific">Pedobacter westerhofensis</name>
    <dbReference type="NCBI Taxonomy" id="425512"/>
    <lineage>
        <taxon>Bacteria</taxon>
        <taxon>Pseudomonadati</taxon>
        <taxon>Bacteroidota</taxon>
        <taxon>Sphingobacteriia</taxon>
        <taxon>Sphingobacteriales</taxon>
        <taxon>Sphingobacteriaceae</taxon>
        <taxon>Pedobacter</taxon>
    </lineage>
</organism>